<gene>
    <name evidence="1" type="ORF">F2P81_005899</name>
</gene>
<accession>A0A6A4T7T5</accession>
<dbReference type="EMBL" id="VEVO01000005">
    <property type="protein sequence ID" value="KAF0042367.1"/>
    <property type="molecule type" value="Genomic_DNA"/>
</dbReference>
<dbReference type="AlphaFoldDB" id="A0A6A4T7T5"/>
<evidence type="ECO:0000313" key="2">
    <source>
        <dbReference type="Proteomes" id="UP000438429"/>
    </source>
</evidence>
<protein>
    <submittedName>
        <fullName evidence="1">Uncharacterized protein</fullName>
    </submittedName>
</protein>
<evidence type="ECO:0000313" key="1">
    <source>
        <dbReference type="EMBL" id="KAF0042367.1"/>
    </source>
</evidence>
<reference evidence="1 2" key="1">
    <citation type="submission" date="2019-06" db="EMBL/GenBank/DDBJ databases">
        <title>Draft genomes of female and male turbot (Scophthalmus maximus).</title>
        <authorList>
            <person name="Xu H."/>
            <person name="Xu X.-W."/>
            <person name="Shao C."/>
            <person name="Chen S."/>
        </authorList>
    </citation>
    <scope>NUCLEOTIDE SEQUENCE [LARGE SCALE GENOMIC DNA]</scope>
    <source>
        <strain evidence="1">Ysfricsl-2016a</strain>
        <tissue evidence="1">Blood</tissue>
    </source>
</reference>
<organism evidence="1 2">
    <name type="scientific">Scophthalmus maximus</name>
    <name type="common">Turbot</name>
    <name type="synonym">Psetta maxima</name>
    <dbReference type="NCBI Taxonomy" id="52904"/>
    <lineage>
        <taxon>Eukaryota</taxon>
        <taxon>Metazoa</taxon>
        <taxon>Chordata</taxon>
        <taxon>Craniata</taxon>
        <taxon>Vertebrata</taxon>
        <taxon>Euteleostomi</taxon>
        <taxon>Actinopterygii</taxon>
        <taxon>Neopterygii</taxon>
        <taxon>Teleostei</taxon>
        <taxon>Neoteleostei</taxon>
        <taxon>Acanthomorphata</taxon>
        <taxon>Carangaria</taxon>
        <taxon>Pleuronectiformes</taxon>
        <taxon>Pleuronectoidei</taxon>
        <taxon>Scophthalmidae</taxon>
        <taxon>Scophthalmus</taxon>
    </lineage>
</organism>
<name>A0A6A4T7T5_SCOMX</name>
<comment type="caution">
    <text evidence="1">The sequence shown here is derived from an EMBL/GenBank/DDBJ whole genome shotgun (WGS) entry which is preliminary data.</text>
</comment>
<sequence>MTSGWCYEKDWNDLNFPVQLPCLSTREQYSKAVHDKTGDIYLLSGWAYLSSCHPSPPPPRPSLKAFSSSPSVLLLRRYTTQSSTAYRGFYGESE</sequence>
<proteinExistence type="predicted"/>
<dbReference type="Proteomes" id="UP000438429">
    <property type="component" value="Unassembled WGS sequence"/>
</dbReference>